<evidence type="ECO:0000256" key="4">
    <source>
        <dbReference type="ARBA" id="ARBA00023172"/>
    </source>
</evidence>
<dbReference type="InterPro" id="IPR013762">
    <property type="entry name" value="Integrase-like_cat_sf"/>
</dbReference>
<dbReference type="InterPro" id="IPR011010">
    <property type="entry name" value="DNA_brk_join_enz"/>
</dbReference>
<keyword evidence="3" id="KW-0238">DNA-binding</keyword>
<name>A0A069PDP5_9BURK</name>
<keyword evidence="2" id="KW-0229">DNA integration</keyword>
<dbReference type="GO" id="GO:0003677">
    <property type="term" value="F:DNA binding"/>
    <property type="evidence" value="ECO:0007669"/>
    <property type="project" value="UniProtKB-KW"/>
</dbReference>
<dbReference type="PROSITE" id="PS51898">
    <property type="entry name" value="TYR_RECOMBINASE"/>
    <property type="match status" value="1"/>
</dbReference>
<keyword evidence="7" id="KW-1185">Reference proteome</keyword>
<dbReference type="EMBL" id="JFHC01000079">
    <property type="protein sequence ID" value="KDR38690.1"/>
    <property type="molecule type" value="Genomic_DNA"/>
</dbReference>
<dbReference type="Proteomes" id="UP000027466">
    <property type="component" value="Unassembled WGS sequence"/>
</dbReference>
<sequence length="311" mass="35030">MNYDIWLTAPEEAYAQWQCAEAMGADRRAFAEQSIVQHRSMFSRFNDYLIGQRQTVATFGADHIDGFFTQLAHDCQPGTTTKLRYLKLIDRFARHLVALDLRKHNPASEMLLRETWPEDEPTPIYLSEAGDKRLQAVCGMREFESFKDLRNTAIVALFLGSGVTAAELRQLRIDDLDVAGERSTVYVEKHGPRIARRVPIDAFAVDVLRAYHDGRQDLQCPTNLLFVATAGGKPMKADTLLKCVREALREAGASAADESPRLLRNTYGRRHISFGKTNEQVSNLLGLSSHRTATRLRQTLEAACDKGIFNE</sequence>
<keyword evidence="4" id="KW-0233">DNA recombination</keyword>
<evidence type="ECO:0000256" key="1">
    <source>
        <dbReference type="ARBA" id="ARBA00008857"/>
    </source>
</evidence>
<reference evidence="6 7" key="1">
    <citation type="submission" date="2014-03" db="EMBL/GenBank/DDBJ databases">
        <title>Draft Genome Sequences of Four Burkholderia Strains.</title>
        <authorList>
            <person name="Liu X.Y."/>
            <person name="Li C.X."/>
            <person name="Xu J.H."/>
        </authorList>
    </citation>
    <scope>NUCLEOTIDE SEQUENCE [LARGE SCALE GENOMIC DNA]</scope>
    <source>
        <strain evidence="6 7">DSM 50014</strain>
    </source>
</reference>
<dbReference type="GO" id="GO:0015074">
    <property type="term" value="P:DNA integration"/>
    <property type="evidence" value="ECO:0007669"/>
    <property type="project" value="UniProtKB-KW"/>
</dbReference>
<evidence type="ECO:0000256" key="2">
    <source>
        <dbReference type="ARBA" id="ARBA00022908"/>
    </source>
</evidence>
<comment type="caution">
    <text evidence="6">The sequence shown here is derived from an EMBL/GenBank/DDBJ whole genome shotgun (WGS) entry which is preliminary data.</text>
</comment>
<protein>
    <submittedName>
        <fullName evidence="6">Integrase</fullName>
    </submittedName>
</protein>
<feature type="domain" description="Tyr recombinase" evidence="5">
    <location>
        <begin position="121"/>
        <end position="310"/>
    </location>
</feature>
<dbReference type="RefSeq" id="WP_035942567.1">
    <property type="nucleotide sequence ID" value="NZ_CADFFX010000033.1"/>
</dbReference>
<dbReference type="GO" id="GO:0006310">
    <property type="term" value="P:DNA recombination"/>
    <property type="evidence" value="ECO:0007669"/>
    <property type="project" value="UniProtKB-KW"/>
</dbReference>
<accession>A0A069PDP5</accession>
<comment type="similarity">
    <text evidence="1">Belongs to the 'phage' integrase family.</text>
</comment>
<organism evidence="6 7">
    <name type="scientific">Caballeronia glathei</name>
    <dbReference type="NCBI Taxonomy" id="60547"/>
    <lineage>
        <taxon>Bacteria</taxon>
        <taxon>Pseudomonadati</taxon>
        <taxon>Pseudomonadota</taxon>
        <taxon>Betaproteobacteria</taxon>
        <taxon>Burkholderiales</taxon>
        <taxon>Burkholderiaceae</taxon>
        <taxon>Caballeronia</taxon>
    </lineage>
</organism>
<dbReference type="PANTHER" id="PTHR30349:SF41">
    <property type="entry name" value="INTEGRASE_RECOMBINASE PROTEIN MJ0367-RELATED"/>
    <property type="match status" value="1"/>
</dbReference>
<dbReference type="CDD" id="cd00397">
    <property type="entry name" value="DNA_BRE_C"/>
    <property type="match status" value="1"/>
</dbReference>
<dbReference type="InterPro" id="IPR050090">
    <property type="entry name" value="Tyrosine_recombinase_XerCD"/>
</dbReference>
<dbReference type="Gene3D" id="1.10.443.10">
    <property type="entry name" value="Intergrase catalytic core"/>
    <property type="match status" value="1"/>
</dbReference>
<dbReference type="PANTHER" id="PTHR30349">
    <property type="entry name" value="PHAGE INTEGRASE-RELATED"/>
    <property type="match status" value="1"/>
</dbReference>
<dbReference type="SUPFAM" id="SSF56349">
    <property type="entry name" value="DNA breaking-rejoining enzymes"/>
    <property type="match status" value="1"/>
</dbReference>
<evidence type="ECO:0000313" key="7">
    <source>
        <dbReference type="Proteomes" id="UP000027466"/>
    </source>
</evidence>
<evidence type="ECO:0000259" key="5">
    <source>
        <dbReference type="PROSITE" id="PS51898"/>
    </source>
</evidence>
<evidence type="ECO:0000313" key="6">
    <source>
        <dbReference type="EMBL" id="KDR38690.1"/>
    </source>
</evidence>
<dbReference type="InterPro" id="IPR002104">
    <property type="entry name" value="Integrase_catalytic"/>
</dbReference>
<proteinExistence type="inferred from homology"/>
<gene>
    <name evidence="6" type="ORF">BG61_37730</name>
</gene>
<dbReference type="AlphaFoldDB" id="A0A069PDP5"/>
<evidence type="ECO:0000256" key="3">
    <source>
        <dbReference type="ARBA" id="ARBA00023125"/>
    </source>
</evidence>
<dbReference type="Pfam" id="PF00589">
    <property type="entry name" value="Phage_integrase"/>
    <property type="match status" value="1"/>
</dbReference>